<name>A0A8J3L5L5_9ACTN</name>
<evidence type="ECO:0000313" key="6">
    <source>
        <dbReference type="Proteomes" id="UP000660339"/>
    </source>
</evidence>
<gene>
    <name evidence="5" type="ORF">Cme02nite_02860</name>
</gene>
<evidence type="ECO:0000256" key="3">
    <source>
        <dbReference type="SAM" id="MobiDB-lite"/>
    </source>
</evidence>
<dbReference type="Proteomes" id="UP000660339">
    <property type="component" value="Unassembled WGS sequence"/>
</dbReference>
<dbReference type="GO" id="GO:0043856">
    <property type="term" value="F:anti-sigma factor antagonist activity"/>
    <property type="evidence" value="ECO:0007669"/>
    <property type="project" value="InterPro"/>
</dbReference>
<feature type="region of interest" description="Disordered" evidence="3">
    <location>
        <begin position="104"/>
        <end position="138"/>
    </location>
</feature>
<evidence type="ECO:0000256" key="2">
    <source>
        <dbReference type="RuleBase" id="RU003749"/>
    </source>
</evidence>
<dbReference type="InterPro" id="IPR002645">
    <property type="entry name" value="STAS_dom"/>
</dbReference>
<dbReference type="Gene3D" id="3.30.750.24">
    <property type="entry name" value="STAS domain"/>
    <property type="match status" value="1"/>
</dbReference>
<protein>
    <recommendedName>
        <fullName evidence="2">Anti-sigma factor antagonist</fullName>
    </recommendedName>
</protein>
<dbReference type="AlphaFoldDB" id="A0A8J3L5L5"/>
<dbReference type="EMBL" id="BONJ01000001">
    <property type="protein sequence ID" value="GIG11954.1"/>
    <property type="molecule type" value="Genomic_DNA"/>
</dbReference>
<dbReference type="InterPro" id="IPR003658">
    <property type="entry name" value="Anti-sigma_ant"/>
</dbReference>
<evidence type="ECO:0000313" key="5">
    <source>
        <dbReference type="EMBL" id="GIG11954.1"/>
    </source>
</evidence>
<proteinExistence type="inferred from homology"/>
<dbReference type="RefSeq" id="WP_166380474.1">
    <property type="nucleotide sequence ID" value="NZ_BAAATT010000011.1"/>
</dbReference>
<sequence length="138" mass="14108">MAVASVDVHGDDPREAVVAVSGEIDLAVREDLLNTLHHAIHATAATAVVVDLSRVTFMDSTGLHVLLTSHKSALGSGVGFSVVGATGLVHRLLAVTGMLGLLTGETDTGEHADADLSPTADRPSTAARRRSDPPAGDV</sequence>
<organism evidence="5 6">
    <name type="scientific">Catellatospora methionotrophica</name>
    <dbReference type="NCBI Taxonomy" id="121620"/>
    <lineage>
        <taxon>Bacteria</taxon>
        <taxon>Bacillati</taxon>
        <taxon>Actinomycetota</taxon>
        <taxon>Actinomycetes</taxon>
        <taxon>Micromonosporales</taxon>
        <taxon>Micromonosporaceae</taxon>
        <taxon>Catellatospora</taxon>
    </lineage>
</organism>
<dbReference type="SUPFAM" id="SSF52091">
    <property type="entry name" value="SpoIIaa-like"/>
    <property type="match status" value="1"/>
</dbReference>
<dbReference type="CDD" id="cd07043">
    <property type="entry name" value="STAS_anti-anti-sigma_factors"/>
    <property type="match status" value="1"/>
</dbReference>
<accession>A0A8J3L5L5</accession>
<evidence type="ECO:0000259" key="4">
    <source>
        <dbReference type="PROSITE" id="PS50801"/>
    </source>
</evidence>
<dbReference type="PANTHER" id="PTHR33495:SF2">
    <property type="entry name" value="ANTI-SIGMA FACTOR ANTAGONIST TM_1081-RELATED"/>
    <property type="match status" value="1"/>
</dbReference>
<comment type="caution">
    <text evidence="5">The sequence shown here is derived from an EMBL/GenBank/DDBJ whole genome shotgun (WGS) entry which is preliminary data.</text>
</comment>
<dbReference type="InterPro" id="IPR036513">
    <property type="entry name" value="STAS_dom_sf"/>
</dbReference>
<dbReference type="InterPro" id="IPR058548">
    <property type="entry name" value="MlaB-like_STAS"/>
</dbReference>
<comment type="similarity">
    <text evidence="1 2">Belongs to the anti-sigma-factor antagonist family.</text>
</comment>
<reference evidence="5" key="1">
    <citation type="submission" date="2021-01" db="EMBL/GenBank/DDBJ databases">
        <title>Whole genome shotgun sequence of Catellatospora methionotrophica NBRC 14553.</title>
        <authorList>
            <person name="Komaki H."/>
            <person name="Tamura T."/>
        </authorList>
    </citation>
    <scope>NUCLEOTIDE SEQUENCE</scope>
    <source>
        <strain evidence="5">NBRC 14553</strain>
    </source>
</reference>
<keyword evidence="6" id="KW-1185">Reference proteome</keyword>
<dbReference type="Pfam" id="PF13466">
    <property type="entry name" value="STAS_2"/>
    <property type="match status" value="1"/>
</dbReference>
<feature type="domain" description="STAS" evidence="4">
    <location>
        <begin position="17"/>
        <end position="98"/>
    </location>
</feature>
<dbReference type="NCBIfam" id="TIGR00377">
    <property type="entry name" value="ant_ant_sig"/>
    <property type="match status" value="1"/>
</dbReference>
<dbReference type="PANTHER" id="PTHR33495">
    <property type="entry name" value="ANTI-SIGMA FACTOR ANTAGONIST TM_1081-RELATED-RELATED"/>
    <property type="match status" value="1"/>
</dbReference>
<evidence type="ECO:0000256" key="1">
    <source>
        <dbReference type="ARBA" id="ARBA00009013"/>
    </source>
</evidence>
<dbReference type="PROSITE" id="PS50801">
    <property type="entry name" value="STAS"/>
    <property type="match status" value="1"/>
</dbReference>